<sequence length="268" mass="30258">MNTDQSERQELPISPARSTASTASTLDQSGDFTQLPFSYKDVLPKRGISDVKADELNLKYNRQSIPLMDDEIFFLNLGRIAAENAPEKVESELQRFIEQESARLHEDYCDAKYDVGSHGPRLLQSDALRFQFVTGIRKQTVHGYEALVAYCLYPLIQAAQKNQPKRRQRAPSSRTLKQPATSKVKRPVEVAGGGGVRRSPRICRDNPRRSTRIKGQKIGLIADLRLNPRAQWFIVHSLAIIRTNSAEGLDANYKNRLSIQEYGISCRS</sequence>
<organism evidence="2 3">
    <name type="scientific">Amorphotheca resinae ATCC 22711</name>
    <dbReference type="NCBI Taxonomy" id="857342"/>
    <lineage>
        <taxon>Eukaryota</taxon>
        <taxon>Fungi</taxon>
        <taxon>Dikarya</taxon>
        <taxon>Ascomycota</taxon>
        <taxon>Pezizomycotina</taxon>
        <taxon>Leotiomycetes</taxon>
        <taxon>Helotiales</taxon>
        <taxon>Amorphothecaceae</taxon>
        <taxon>Amorphotheca</taxon>
    </lineage>
</organism>
<feature type="compositionally biased region" description="Low complexity" evidence="1">
    <location>
        <begin position="16"/>
        <end position="25"/>
    </location>
</feature>
<accession>A0A2T3B7Z6</accession>
<name>A0A2T3B7Z6_AMORE</name>
<evidence type="ECO:0000256" key="1">
    <source>
        <dbReference type="SAM" id="MobiDB-lite"/>
    </source>
</evidence>
<dbReference type="AlphaFoldDB" id="A0A2T3B7Z6"/>
<feature type="compositionally biased region" description="Basic and acidic residues" evidence="1">
    <location>
        <begin position="1"/>
        <end position="10"/>
    </location>
</feature>
<feature type="region of interest" description="Disordered" evidence="1">
    <location>
        <begin position="1"/>
        <end position="27"/>
    </location>
</feature>
<dbReference type="Proteomes" id="UP000241818">
    <property type="component" value="Unassembled WGS sequence"/>
</dbReference>
<feature type="region of interest" description="Disordered" evidence="1">
    <location>
        <begin position="162"/>
        <end position="207"/>
    </location>
</feature>
<evidence type="ECO:0000313" key="3">
    <source>
        <dbReference type="Proteomes" id="UP000241818"/>
    </source>
</evidence>
<dbReference type="EMBL" id="KZ679008">
    <property type="protein sequence ID" value="PSS22983.1"/>
    <property type="molecule type" value="Genomic_DNA"/>
</dbReference>
<dbReference type="OrthoDB" id="3592841at2759"/>
<evidence type="ECO:0000313" key="2">
    <source>
        <dbReference type="EMBL" id="PSS22983.1"/>
    </source>
</evidence>
<dbReference type="RefSeq" id="XP_024723029.1">
    <property type="nucleotide sequence ID" value="XM_024865317.1"/>
</dbReference>
<protein>
    <submittedName>
        <fullName evidence="2">Uncharacterized protein</fullName>
    </submittedName>
</protein>
<dbReference type="InParanoid" id="A0A2T3B7Z6"/>
<gene>
    <name evidence="2" type="ORF">M430DRAFT_25940</name>
</gene>
<dbReference type="GeneID" id="36573398"/>
<reference evidence="2 3" key="1">
    <citation type="journal article" date="2018" name="New Phytol.">
        <title>Comparative genomics and transcriptomics depict ericoid mycorrhizal fungi as versatile saprotrophs and plant mutualists.</title>
        <authorList>
            <person name="Martino E."/>
            <person name="Morin E."/>
            <person name="Grelet G.A."/>
            <person name="Kuo A."/>
            <person name="Kohler A."/>
            <person name="Daghino S."/>
            <person name="Barry K.W."/>
            <person name="Cichocki N."/>
            <person name="Clum A."/>
            <person name="Dockter R.B."/>
            <person name="Hainaut M."/>
            <person name="Kuo R.C."/>
            <person name="LaButti K."/>
            <person name="Lindahl B.D."/>
            <person name="Lindquist E.A."/>
            <person name="Lipzen A."/>
            <person name="Khouja H.R."/>
            <person name="Magnuson J."/>
            <person name="Murat C."/>
            <person name="Ohm R.A."/>
            <person name="Singer S.W."/>
            <person name="Spatafora J.W."/>
            <person name="Wang M."/>
            <person name="Veneault-Fourrey C."/>
            <person name="Henrissat B."/>
            <person name="Grigoriev I.V."/>
            <person name="Martin F.M."/>
            <person name="Perotto S."/>
        </authorList>
    </citation>
    <scope>NUCLEOTIDE SEQUENCE [LARGE SCALE GENOMIC DNA]</scope>
    <source>
        <strain evidence="2 3">ATCC 22711</strain>
    </source>
</reference>
<keyword evidence="3" id="KW-1185">Reference proteome</keyword>
<feature type="compositionally biased region" description="Polar residues" evidence="1">
    <location>
        <begin position="170"/>
        <end position="181"/>
    </location>
</feature>
<proteinExistence type="predicted"/>